<evidence type="ECO:0000313" key="8">
    <source>
        <dbReference type="EMBL" id="OGE43688.1"/>
    </source>
</evidence>
<gene>
    <name evidence="8" type="ORF">A3B45_03300</name>
</gene>
<dbReference type="Pfam" id="PF13440">
    <property type="entry name" value="Polysacc_synt_3"/>
    <property type="match status" value="1"/>
</dbReference>
<keyword evidence="5 7" id="KW-1133">Transmembrane helix</keyword>
<name>A0A1F5KRY1_9BACT</name>
<dbReference type="Proteomes" id="UP000178565">
    <property type="component" value="Unassembled WGS sequence"/>
</dbReference>
<feature type="transmembrane region" description="Helical" evidence="7">
    <location>
        <begin position="376"/>
        <end position="395"/>
    </location>
</feature>
<evidence type="ECO:0000256" key="5">
    <source>
        <dbReference type="ARBA" id="ARBA00022989"/>
    </source>
</evidence>
<sequence>MEESIEQGDQTSEISIETVKKRTISGAAILTARTILMQGASFIANIFLTVFLNPTQYGVFFLVSAFINFLAYFGDIGFAASLIQKKEKLNPLELKTVFTTQQIIVLLIIILVIIFTPFIQNIYGFNKEAVFLLWALAFSLFLSSLKTIPSVLMERRLEFNKLIIPQIAENILFNITAVILAWQGFGVTSFTIAVLVRGISGLVLTFYIQPWMPKVAFSLSSLKSILKFGVPYQLNTLLAMVKDDGMTLFLGGILGPSGVGLLAWAQKWAFAPLRFFMDQVIKVTFPAFSRLQDEKDELSNAVSKAIFFICLLVFPSLVILILTAPSLVEIIPKYTKWSPALNALFLLSITSALAAITTPLTNVFNAIGKISLTFKLMVMWTILTWIFVPLLAKIYGVSGAAFGFSLVGLSSVVAIVVSLRYVKIEYLKIVGKPLIASLVSATVLLIIRQLTPVSVVQVSLMLVSAIVVYTLIIMTIEPMVLNYLKKWIKNV</sequence>
<protein>
    <submittedName>
        <fullName evidence="8">Uncharacterized protein</fullName>
    </submittedName>
</protein>
<dbReference type="PANTHER" id="PTHR30250:SF10">
    <property type="entry name" value="LIPOPOLYSACCHARIDE BIOSYNTHESIS PROTEIN WZXC"/>
    <property type="match status" value="1"/>
</dbReference>
<dbReference type="GO" id="GO:0005886">
    <property type="term" value="C:plasma membrane"/>
    <property type="evidence" value="ECO:0007669"/>
    <property type="project" value="UniProtKB-SubCell"/>
</dbReference>
<keyword evidence="6 7" id="KW-0472">Membrane</keyword>
<feature type="transmembrane region" description="Helical" evidence="7">
    <location>
        <begin position="340"/>
        <end position="364"/>
    </location>
</feature>
<dbReference type="STRING" id="1797785.A3B45_03300"/>
<proteinExistence type="inferred from homology"/>
<feature type="transmembrane region" description="Helical" evidence="7">
    <location>
        <begin position="58"/>
        <end position="83"/>
    </location>
</feature>
<evidence type="ECO:0000256" key="4">
    <source>
        <dbReference type="ARBA" id="ARBA00022692"/>
    </source>
</evidence>
<feature type="transmembrane region" description="Helical" evidence="7">
    <location>
        <begin position="401"/>
        <end position="422"/>
    </location>
</feature>
<dbReference type="PANTHER" id="PTHR30250">
    <property type="entry name" value="PST FAMILY PREDICTED COLANIC ACID TRANSPORTER"/>
    <property type="match status" value="1"/>
</dbReference>
<keyword evidence="4 7" id="KW-0812">Transmembrane</keyword>
<feature type="transmembrane region" description="Helical" evidence="7">
    <location>
        <begin position="30"/>
        <end position="52"/>
    </location>
</feature>
<organism evidence="8 9">
    <name type="scientific">Candidatus Daviesbacteria bacterium RIFCSPLOWO2_01_FULL_39_12</name>
    <dbReference type="NCBI Taxonomy" id="1797785"/>
    <lineage>
        <taxon>Bacteria</taxon>
        <taxon>Candidatus Daviesiibacteriota</taxon>
    </lineage>
</organism>
<dbReference type="AlphaFoldDB" id="A0A1F5KRY1"/>
<keyword evidence="3" id="KW-1003">Cell membrane</keyword>
<feature type="transmembrane region" description="Helical" evidence="7">
    <location>
        <begin position="246"/>
        <end position="265"/>
    </location>
</feature>
<comment type="caution">
    <text evidence="8">The sequence shown here is derived from an EMBL/GenBank/DDBJ whole genome shotgun (WGS) entry which is preliminary data.</text>
</comment>
<dbReference type="EMBL" id="MFDM01000014">
    <property type="protein sequence ID" value="OGE43688.1"/>
    <property type="molecule type" value="Genomic_DNA"/>
</dbReference>
<dbReference type="InterPro" id="IPR050833">
    <property type="entry name" value="Poly_Biosynth_Transport"/>
</dbReference>
<feature type="transmembrane region" description="Helical" evidence="7">
    <location>
        <begin position="103"/>
        <end position="123"/>
    </location>
</feature>
<evidence type="ECO:0000313" key="9">
    <source>
        <dbReference type="Proteomes" id="UP000178565"/>
    </source>
</evidence>
<feature type="transmembrane region" description="Helical" evidence="7">
    <location>
        <begin position="456"/>
        <end position="476"/>
    </location>
</feature>
<evidence type="ECO:0000256" key="1">
    <source>
        <dbReference type="ARBA" id="ARBA00004651"/>
    </source>
</evidence>
<feature type="transmembrane region" description="Helical" evidence="7">
    <location>
        <begin position="434"/>
        <end position="450"/>
    </location>
</feature>
<evidence type="ECO:0000256" key="6">
    <source>
        <dbReference type="ARBA" id="ARBA00023136"/>
    </source>
</evidence>
<evidence type="ECO:0000256" key="7">
    <source>
        <dbReference type="SAM" id="Phobius"/>
    </source>
</evidence>
<comment type="subcellular location">
    <subcellularLocation>
        <location evidence="1">Cell membrane</location>
        <topology evidence="1">Multi-pass membrane protein</topology>
    </subcellularLocation>
</comment>
<comment type="similarity">
    <text evidence="2">Belongs to the polysaccharide synthase family.</text>
</comment>
<evidence type="ECO:0000256" key="2">
    <source>
        <dbReference type="ARBA" id="ARBA00007430"/>
    </source>
</evidence>
<accession>A0A1F5KRY1</accession>
<reference evidence="8 9" key="1">
    <citation type="journal article" date="2016" name="Nat. Commun.">
        <title>Thousands of microbial genomes shed light on interconnected biogeochemical processes in an aquifer system.</title>
        <authorList>
            <person name="Anantharaman K."/>
            <person name="Brown C.T."/>
            <person name="Hug L.A."/>
            <person name="Sharon I."/>
            <person name="Castelle C.J."/>
            <person name="Probst A.J."/>
            <person name="Thomas B.C."/>
            <person name="Singh A."/>
            <person name="Wilkins M.J."/>
            <person name="Karaoz U."/>
            <person name="Brodie E.L."/>
            <person name="Williams K.H."/>
            <person name="Hubbard S.S."/>
            <person name="Banfield J.F."/>
        </authorList>
    </citation>
    <scope>NUCLEOTIDE SEQUENCE [LARGE SCALE GENOMIC DNA]</scope>
</reference>
<feature type="transmembrane region" description="Helical" evidence="7">
    <location>
        <begin position="129"/>
        <end position="151"/>
    </location>
</feature>
<feature type="transmembrane region" description="Helical" evidence="7">
    <location>
        <begin position="305"/>
        <end position="328"/>
    </location>
</feature>
<evidence type="ECO:0000256" key="3">
    <source>
        <dbReference type="ARBA" id="ARBA00022475"/>
    </source>
</evidence>